<proteinExistence type="predicted"/>
<reference evidence="3" key="3">
    <citation type="submission" date="2016-11" db="EMBL/GenBank/DDBJ databases">
        <authorList>
            <person name="Varghese N."/>
            <person name="Submissions S."/>
        </authorList>
    </citation>
    <scope>NUCLEOTIDE SEQUENCE</scope>
    <source>
        <strain evidence="3">DSM 1682</strain>
    </source>
</reference>
<dbReference type="Gene3D" id="2.40.50.1020">
    <property type="entry name" value="LytTr DNA-binding domain"/>
    <property type="match status" value="1"/>
</dbReference>
<dbReference type="PANTHER" id="PTHR37299:SF1">
    <property type="entry name" value="STAGE 0 SPORULATION PROTEIN A HOMOLOG"/>
    <property type="match status" value="1"/>
</dbReference>
<dbReference type="SMART" id="SM00850">
    <property type="entry name" value="LytTR"/>
    <property type="match status" value="1"/>
</dbReference>
<keyword evidence="4" id="KW-1185">Reference proteome</keyword>
<dbReference type="Proteomes" id="UP000068026">
    <property type="component" value="Chromosome"/>
</dbReference>
<evidence type="ECO:0000313" key="2">
    <source>
        <dbReference type="EMBL" id="AMJ41655.1"/>
    </source>
</evidence>
<feature type="domain" description="HTH LytTR-type" evidence="1">
    <location>
        <begin position="142"/>
        <end position="208"/>
    </location>
</feature>
<dbReference type="EMBL" id="FQUA01000009">
    <property type="protein sequence ID" value="SHE88405.1"/>
    <property type="molecule type" value="Genomic_DNA"/>
</dbReference>
<evidence type="ECO:0000313" key="3">
    <source>
        <dbReference type="EMBL" id="SHE88405.1"/>
    </source>
</evidence>
<dbReference type="GO" id="GO:0003677">
    <property type="term" value="F:DNA binding"/>
    <property type="evidence" value="ECO:0007669"/>
    <property type="project" value="UniProtKB-KW"/>
</dbReference>
<evidence type="ECO:0000313" key="4">
    <source>
        <dbReference type="Proteomes" id="UP000068026"/>
    </source>
</evidence>
<reference evidence="5" key="4">
    <citation type="submission" date="2016-11" db="EMBL/GenBank/DDBJ databases">
        <authorList>
            <person name="Jaros S."/>
            <person name="Januszkiewicz K."/>
            <person name="Wedrychowicz H."/>
        </authorList>
    </citation>
    <scope>NUCLEOTIDE SEQUENCE [LARGE SCALE GENOMIC DNA]</scope>
    <source>
        <strain evidence="5">DSM 1682</strain>
    </source>
</reference>
<sequence>MFSILLGFFDAPTREYLVDFCGKCGHIEVSCASTKEEWFTLFEQHEYNCFFFSFEEDIMPVRSVIFSLRNHEQHQHTPILLFSSKIEYLVTAFVHWRSCECFLLPLDNKKKEALNSLLQYYVGMYKKMHSVERKFCQINTPKGLYNLPYSEILYIESTMKKSIIHLKNDAIHVPCPLYQIQRTLSDKNFVQTHRSFIVNLENISYVDKSKEPWGIFFFNSDKEAFVSRSHKKTILPFFPSMDDEASSNNFE</sequence>
<dbReference type="InterPro" id="IPR007492">
    <property type="entry name" value="LytTR_DNA-bd_dom"/>
</dbReference>
<reference evidence="2 4" key="1">
    <citation type="journal article" date="2016" name="Genome Announc.">
        <title>Complete Genome Sequence of the Amino Acid-Fermenting Clostridium propionicum X2 (DSM 1682).</title>
        <authorList>
            <person name="Poehlein A."/>
            <person name="Schlien K."/>
            <person name="Chowdhury N.P."/>
            <person name="Gottschalk G."/>
            <person name="Buckel W."/>
            <person name="Daniel R."/>
        </authorList>
    </citation>
    <scope>NUCLEOTIDE SEQUENCE [LARGE SCALE GENOMIC DNA]</scope>
    <source>
        <strain evidence="2 4">X2</strain>
    </source>
</reference>
<dbReference type="EMBL" id="CP014223">
    <property type="protein sequence ID" value="AMJ41655.1"/>
    <property type="molecule type" value="Genomic_DNA"/>
</dbReference>
<protein>
    <submittedName>
        <fullName evidence="3">DNA-binding response regulator, LytR/AlgR family</fullName>
    </submittedName>
    <submittedName>
        <fullName evidence="2">LytTr DNA-binding domain protein</fullName>
    </submittedName>
</protein>
<dbReference type="KEGG" id="cpro:CPRO_20740"/>
<dbReference type="RefSeq" id="WP_066051245.1">
    <property type="nucleotide sequence ID" value="NZ_CP014223.1"/>
</dbReference>
<dbReference type="PROSITE" id="PS50930">
    <property type="entry name" value="HTH_LYTTR"/>
    <property type="match status" value="1"/>
</dbReference>
<dbReference type="InterPro" id="IPR046947">
    <property type="entry name" value="LytR-like"/>
</dbReference>
<evidence type="ECO:0000313" key="5">
    <source>
        <dbReference type="Proteomes" id="UP000184204"/>
    </source>
</evidence>
<gene>
    <name evidence="2" type="ORF">CPRO_20740</name>
    <name evidence="3" type="ORF">SAMN02745151_02095</name>
</gene>
<dbReference type="Proteomes" id="UP000184204">
    <property type="component" value="Unassembled WGS sequence"/>
</dbReference>
<accession>A0A0X8VAY2</accession>
<dbReference type="AlphaFoldDB" id="A0A0X8VAY2"/>
<reference evidence="4" key="2">
    <citation type="submission" date="2016-01" db="EMBL/GenBank/DDBJ databases">
        <authorList>
            <person name="Poehlein A."/>
            <person name="Schlien K."/>
            <person name="Gottschalk G."/>
            <person name="Buckel W."/>
            <person name="Daniel R."/>
        </authorList>
    </citation>
    <scope>NUCLEOTIDE SEQUENCE [LARGE SCALE GENOMIC DNA]</scope>
    <source>
        <strain evidence="4">X2</strain>
    </source>
</reference>
<dbReference type="OrthoDB" id="9809318at2"/>
<dbReference type="PANTHER" id="PTHR37299">
    <property type="entry name" value="TRANSCRIPTIONAL REGULATOR-RELATED"/>
    <property type="match status" value="1"/>
</dbReference>
<name>A0A0X8VAY2_ANAPI</name>
<dbReference type="Pfam" id="PF04397">
    <property type="entry name" value="LytTR"/>
    <property type="match status" value="1"/>
</dbReference>
<keyword evidence="3" id="KW-0238">DNA-binding</keyword>
<organism evidence="3 5">
    <name type="scientific">Anaerotignum propionicum DSM 1682</name>
    <dbReference type="NCBI Taxonomy" id="991789"/>
    <lineage>
        <taxon>Bacteria</taxon>
        <taxon>Bacillati</taxon>
        <taxon>Bacillota</taxon>
        <taxon>Clostridia</taxon>
        <taxon>Lachnospirales</taxon>
        <taxon>Anaerotignaceae</taxon>
        <taxon>Anaerotignum</taxon>
    </lineage>
</organism>
<evidence type="ECO:0000259" key="1">
    <source>
        <dbReference type="PROSITE" id="PS50930"/>
    </source>
</evidence>
<dbReference type="GO" id="GO:0000156">
    <property type="term" value="F:phosphorelay response regulator activity"/>
    <property type="evidence" value="ECO:0007669"/>
    <property type="project" value="InterPro"/>
</dbReference>